<dbReference type="GO" id="GO:0005524">
    <property type="term" value="F:ATP binding"/>
    <property type="evidence" value="ECO:0007669"/>
    <property type="project" value="UniProtKB-KW"/>
</dbReference>
<evidence type="ECO:0000259" key="5">
    <source>
        <dbReference type="PROSITE" id="PS50011"/>
    </source>
</evidence>
<feature type="domain" description="Protein kinase" evidence="5">
    <location>
        <begin position="17"/>
        <end position="298"/>
    </location>
</feature>
<dbReference type="InterPro" id="IPR000719">
    <property type="entry name" value="Prot_kinase_dom"/>
</dbReference>
<evidence type="ECO:0000256" key="4">
    <source>
        <dbReference type="ARBA" id="ARBA00022840"/>
    </source>
</evidence>
<protein>
    <submittedName>
        <fullName evidence="6">Serine/threonine protein kinase</fullName>
    </submittedName>
</protein>
<accession>A0A3B1AFU3</accession>
<dbReference type="InterPro" id="IPR011009">
    <property type="entry name" value="Kinase-like_dom_sf"/>
</dbReference>
<dbReference type="SMART" id="SM00220">
    <property type="entry name" value="S_TKc"/>
    <property type="match status" value="1"/>
</dbReference>
<dbReference type="PROSITE" id="PS50011">
    <property type="entry name" value="PROTEIN_KINASE_DOM"/>
    <property type="match status" value="1"/>
</dbReference>
<name>A0A3B1AFU3_9ZZZZ</name>
<dbReference type="EMBL" id="UOFV01000493">
    <property type="protein sequence ID" value="VAX04726.1"/>
    <property type="molecule type" value="Genomic_DNA"/>
</dbReference>
<dbReference type="Pfam" id="PF00069">
    <property type="entry name" value="Pkinase"/>
    <property type="match status" value="1"/>
</dbReference>
<organism evidence="6">
    <name type="scientific">hydrothermal vent metagenome</name>
    <dbReference type="NCBI Taxonomy" id="652676"/>
    <lineage>
        <taxon>unclassified sequences</taxon>
        <taxon>metagenomes</taxon>
        <taxon>ecological metagenomes</taxon>
    </lineage>
</organism>
<dbReference type="InterPro" id="IPR045269">
    <property type="entry name" value="Atg1-like"/>
</dbReference>
<evidence type="ECO:0000256" key="2">
    <source>
        <dbReference type="ARBA" id="ARBA00022741"/>
    </source>
</evidence>
<keyword evidence="1" id="KW-0808">Transferase</keyword>
<reference evidence="6" key="1">
    <citation type="submission" date="2018-06" db="EMBL/GenBank/DDBJ databases">
        <authorList>
            <person name="Zhirakovskaya E."/>
        </authorList>
    </citation>
    <scope>NUCLEOTIDE SEQUENCE</scope>
</reference>
<evidence type="ECO:0000256" key="3">
    <source>
        <dbReference type="ARBA" id="ARBA00022777"/>
    </source>
</evidence>
<evidence type="ECO:0000313" key="6">
    <source>
        <dbReference type="EMBL" id="VAX04726.1"/>
    </source>
</evidence>
<keyword evidence="2" id="KW-0547">Nucleotide-binding</keyword>
<dbReference type="GO" id="GO:0000045">
    <property type="term" value="P:autophagosome assembly"/>
    <property type="evidence" value="ECO:0007669"/>
    <property type="project" value="TreeGrafter"/>
</dbReference>
<gene>
    <name evidence="6" type="ORF">MNBD_GAMMA19-178</name>
</gene>
<dbReference type="GO" id="GO:0016020">
    <property type="term" value="C:membrane"/>
    <property type="evidence" value="ECO:0007669"/>
    <property type="project" value="TreeGrafter"/>
</dbReference>
<dbReference type="GO" id="GO:0000407">
    <property type="term" value="C:phagophore assembly site"/>
    <property type="evidence" value="ECO:0007669"/>
    <property type="project" value="TreeGrafter"/>
</dbReference>
<dbReference type="SUPFAM" id="SSF56112">
    <property type="entry name" value="Protein kinase-like (PK-like)"/>
    <property type="match status" value="1"/>
</dbReference>
<dbReference type="GO" id="GO:0005776">
    <property type="term" value="C:autophagosome"/>
    <property type="evidence" value="ECO:0007669"/>
    <property type="project" value="TreeGrafter"/>
</dbReference>
<dbReference type="PANTHER" id="PTHR24348">
    <property type="entry name" value="SERINE/THREONINE-PROTEIN KINASE UNC-51-RELATED"/>
    <property type="match status" value="1"/>
</dbReference>
<dbReference type="GO" id="GO:0005829">
    <property type="term" value="C:cytosol"/>
    <property type="evidence" value="ECO:0007669"/>
    <property type="project" value="TreeGrafter"/>
</dbReference>
<sequence>MIESDTALPAGTELEHYRINSTLSAGGFGIVYLATDLQNNLQIVIKEYMPNKLAQRLPDGFVMPQGEQQQEHHNEGMRLFLQEAAALIKLKHPNIVRVLNFFRANGTVYMVMEYRPGKNLQRYIKSRNGNLSEHFLRTIFPPLLEGLRVVHETGFLHLDIKPGNIHLCSGGVPLLLDFGAVHPRNSSRKLQVTQVVTPGFSPMEQYNLGGYIGPWTDIYAIGASMRACIEGSAPISAKDRNEKDKMKPAAHAFKRRYSSSLLQAMDWAMEMDPLLRPQTVDEFLDAINQQDNKGNNLLGKIVDTLTRPL</sequence>
<dbReference type="Gene3D" id="1.10.510.10">
    <property type="entry name" value="Transferase(Phosphotransferase) domain 1"/>
    <property type="match status" value="1"/>
</dbReference>
<proteinExistence type="predicted"/>
<keyword evidence="3 6" id="KW-0418">Kinase</keyword>
<dbReference type="GO" id="GO:0004674">
    <property type="term" value="F:protein serine/threonine kinase activity"/>
    <property type="evidence" value="ECO:0007669"/>
    <property type="project" value="UniProtKB-KW"/>
</dbReference>
<evidence type="ECO:0000256" key="1">
    <source>
        <dbReference type="ARBA" id="ARBA00022679"/>
    </source>
</evidence>
<dbReference type="CDD" id="cd14014">
    <property type="entry name" value="STKc_PknB_like"/>
    <property type="match status" value="1"/>
</dbReference>
<keyword evidence="4" id="KW-0067">ATP-binding</keyword>
<dbReference type="AlphaFoldDB" id="A0A3B1AFU3"/>
<dbReference type="PANTHER" id="PTHR24348:SF22">
    <property type="entry name" value="NON-SPECIFIC SERINE_THREONINE PROTEIN KINASE"/>
    <property type="match status" value="1"/>
</dbReference>
<dbReference type="GO" id="GO:0010506">
    <property type="term" value="P:regulation of autophagy"/>
    <property type="evidence" value="ECO:0007669"/>
    <property type="project" value="InterPro"/>
</dbReference>
<keyword evidence="6" id="KW-0723">Serine/threonine-protein kinase</keyword>